<dbReference type="GeneID" id="119629147"/>
<feature type="compositionally biased region" description="Basic residues" evidence="1">
    <location>
        <begin position="66"/>
        <end position="75"/>
    </location>
</feature>
<keyword evidence="3" id="KW-1185">Reference proteome</keyword>
<feature type="compositionally biased region" description="Basic and acidic residues" evidence="1">
    <location>
        <begin position="50"/>
        <end position="65"/>
    </location>
</feature>
<evidence type="ECO:0000256" key="1">
    <source>
        <dbReference type="SAM" id="MobiDB-lite"/>
    </source>
</evidence>
<accession>A0A8R2LYQ5</accession>
<dbReference type="AlphaFoldDB" id="A0A8R2LYQ5"/>
<dbReference type="EnsemblMetazoa" id="XM_038014079.1">
    <property type="protein sequence ID" value="XP_037870007.1"/>
    <property type="gene ID" value="LOC119629147"/>
</dbReference>
<reference evidence="3" key="1">
    <citation type="journal article" date="2008" name="Insect Biochem. Mol. Biol.">
        <title>The genome of a lepidopteran model insect, the silkworm Bombyx mori.</title>
        <authorList>
            <consortium name="International Silkworm Genome Consortium"/>
        </authorList>
    </citation>
    <scope>NUCLEOTIDE SEQUENCE [LARGE SCALE GENOMIC DNA]</scope>
    <source>
        <strain evidence="3">p50T</strain>
    </source>
</reference>
<dbReference type="RefSeq" id="XP_037870007.1">
    <property type="nucleotide sequence ID" value="XM_038014079.2"/>
</dbReference>
<evidence type="ECO:0000313" key="3">
    <source>
        <dbReference type="Proteomes" id="UP000005204"/>
    </source>
</evidence>
<dbReference type="KEGG" id="bmor:119629147"/>
<name>A0A8R2LYQ5_BOMMO</name>
<feature type="region of interest" description="Disordered" evidence="1">
    <location>
        <begin position="1"/>
        <end position="75"/>
    </location>
</feature>
<sequence length="260" mass="30295">MENNNANVEDNDYHDISNLPITPIMDADKKREKNKAKTRILKTTSTATEKTSKGEAATKRQVDRSRSRKRIGKGKVKHSVPLDVFYRRQFDESTLNTPMEWMQCQDLITPYYTGQKTKISPPKRILIKDPLVMRFIQLLSMNAKNQTKEDVYSIMYQISNIQLRFFQWDIAAMKLLLNVILKDNRHSFANLKHGLKSIFTSWSLDLSNTTNLLKQTRIFRPPCIFKPDYEASTKSSKTMRFTKSVTPKKYCDYDTEDCSD</sequence>
<proteinExistence type="predicted"/>
<protein>
    <submittedName>
        <fullName evidence="2">Uncharacterized protein</fullName>
    </submittedName>
</protein>
<dbReference type="Proteomes" id="UP000005204">
    <property type="component" value="Unassembled WGS sequence"/>
</dbReference>
<reference evidence="2" key="2">
    <citation type="submission" date="2022-06" db="UniProtKB">
        <authorList>
            <consortium name="EnsemblMetazoa"/>
        </authorList>
    </citation>
    <scope>IDENTIFICATION</scope>
    <source>
        <strain evidence="2">p50T (Dazao)</strain>
    </source>
</reference>
<organism evidence="2 3">
    <name type="scientific">Bombyx mori</name>
    <name type="common">Silk moth</name>
    <dbReference type="NCBI Taxonomy" id="7091"/>
    <lineage>
        <taxon>Eukaryota</taxon>
        <taxon>Metazoa</taxon>
        <taxon>Ecdysozoa</taxon>
        <taxon>Arthropoda</taxon>
        <taxon>Hexapoda</taxon>
        <taxon>Insecta</taxon>
        <taxon>Pterygota</taxon>
        <taxon>Neoptera</taxon>
        <taxon>Endopterygota</taxon>
        <taxon>Lepidoptera</taxon>
        <taxon>Glossata</taxon>
        <taxon>Ditrysia</taxon>
        <taxon>Bombycoidea</taxon>
        <taxon>Bombycidae</taxon>
        <taxon>Bombycinae</taxon>
        <taxon>Bombyx</taxon>
    </lineage>
</organism>
<evidence type="ECO:0000313" key="2">
    <source>
        <dbReference type="EnsemblMetazoa" id="XP_037870007.1"/>
    </source>
</evidence>